<comment type="function">
    <text evidence="4">Irreversibly catalyzes the reduction of fumarate to succinate.</text>
</comment>
<evidence type="ECO:0000259" key="5">
    <source>
        <dbReference type="Pfam" id="PF00890"/>
    </source>
</evidence>
<accession>A0A448YKT3</accession>
<dbReference type="OrthoDB" id="10254877at2759"/>
<comment type="cofactor">
    <cofactor evidence="4">
        <name>FAD</name>
        <dbReference type="ChEBI" id="CHEBI:57692"/>
    </cofactor>
    <text evidence="4">Binds 1 FAD per monomer.</text>
</comment>
<evidence type="ECO:0000256" key="3">
    <source>
        <dbReference type="ARBA" id="ARBA00023002"/>
    </source>
</evidence>
<keyword evidence="3 4" id="KW-0560">Oxidoreductase</keyword>
<dbReference type="InterPro" id="IPR036188">
    <property type="entry name" value="FAD/NAD-bd_sf"/>
</dbReference>
<protein>
    <recommendedName>
        <fullName evidence="4">Fumarate reductase</fullName>
        <ecNumber evidence="4">1.3.1.6</ecNumber>
    </recommendedName>
</protein>
<keyword evidence="1 4" id="KW-0285">Flavoprotein</keyword>
<evidence type="ECO:0000313" key="7">
    <source>
        <dbReference type="Proteomes" id="UP000290900"/>
    </source>
</evidence>
<dbReference type="GO" id="GO:0010181">
    <property type="term" value="F:FMN binding"/>
    <property type="evidence" value="ECO:0007669"/>
    <property type="project" value="InterPro"/>
</dbReference>
<dbReference type="NCBIfam" id="TIGR01813">
    <property type="entry name" value="flavo_cyto_c"/>
    <property type="match status" value="1"/>
</dbReference>
<evidence type="ECO:0000256" key="4">
    <source>
        <dbReference type="RuleBase" id="RU366062"/>
    </source>
</evidence>
<evidence type="ECO:0000256" key="2">
    <source>
        <dbReference type="ARBA" id="ARBA00022827"/>
    </source>
</evidence>
<dbReference type="AlphaFoldDB" id="A0A448YKT3"/>
<dbReference type="Proteomes" id="UP000290900">
    <property type="component" value="Unassembled WGS sequence"/>
</dbReference>
<keyword evidence="2 4" id="KW-0274">FAD</keyword>
<dbReference type="Gene3D" id="3.90.700.10">
    <property type="entry name" value="Succinate dehydrogenase/fumarate reductase flavoprotein, catalytic domain"/>
    <property type="match status" value="1"/>
</dbReference>
<comment type="catalytic activity">
    <reaction evidence="4">
        <text>succinate + NAD(+) = fumarate + NADH + H(+)</text>
        <dbReference type="Rhea" id="RHEA:18281"/>
        <dbReference type="ChEBI" id="CHEBI:15378"/>
        <dbReference type="ChEBI" id="CHEBI:29806"/>
        <dbReference type="ChEBI" id="CHEBI:30031"/>
        <dbReference type="ChEBI" id="CHEBI:57540"/>
        <dbReference type="ChEBI" id="CHEBI:57945"/>
        <dbReference type="EC" id="1.3.1.6"/>
    </reaction>
</comment>
<comment type="similarity">
    <text evidence="4">Belongs to the FAD-dependent oxidoreductase 2 family. FRD/SDH subfamily.</text>
</comment>
<dbReference type="Pfam" id="PF00890">
    <property type="entry name" value="FAD_binding_2"/>
    <property type="match status" value="1"/>
</dbReference>
<proteinExistence type="inferred from homology"/>
<dbReference type="SUPFAM" id="SSF51905">
    <property type="entry name" value="FAD/NAD(P)-binding domain"/>
    <property type="match status" value="1"/>
</dbReference>
<dbReference type="InParanoid" id="A0A448YKT3"/>
<organism evidence="6 7">
    <name type="scientific">Brettanomyces naardenensis</name>
    <name type="common">Yeast</name>
    <dbReference type="NCBI Taxonomy" id="13370"/>
    <lineage>
        <taxon>Eukaryota</taxon>
        <taxon>Fungi</taxon>
        <taxon>Dikarya</taxon>
        <taxon>Ascomycota</taxon>
        <taxon>Saccharomycotina</taxon>
        <taxon>Pichiomycetes</taxon>
        <taxon>Pichiales</taxon>
        <taxon>Pichiaceae</taxon>
        <taxon>Brettanomyces</taxon>
    </lineage>
</organism>
<dbReference type="STRING" id="13370.A0A448YKT3"/>
<gene>
    <name evidence="6" type="ORF">BRENAR_LOCUS2288</name>
</gene>
<name>A0A448YKT3_BRENA</name>
<dbReference type="PANTHER" id="PTHR43400">
    <property type="entry name" value="FUMARATE REDUCTASE"/>
    <property type="match status" value="1"/>
</dbReference>
<dbReference type="SUPFAM" id="SSF56425">
    <property type="entry name" value="Succinate dehydrogenase/fumarate reductase flavoprotein, catalytic domain"/>
    <property type="match status" value="1"/>
</dbReference>
<evidence type="ECO:0000256" key="1">
    <source>
        <dbReference type="ARBA" id="ARBA00022630"/>
    </source>
</evidence>
<evidence type="ECO:0000313" key="6">
    <source>
        <dbReference type="EMBL" id="VEU21555.1"/>
    </source>
</evidence>
<dbReference type="InterPro" id="IPR010960">
    <property type="entry name" value="Flavocytochrome_c"/>
</dbReference>
<dbReference type="Gene3D" id="3.50.50.60">
    <property type="entry name" value="FAD/NAD(P)-binding domain"/>
    <property type="match status" value="1"/>
</dbReference>
<dbReference type="InterPro" id="IPR050315">
    <property type="entry name" value="FAD-oxidoreductase_2"/>
</dbReference>
<keyword evidence="7" id="KW-1185">Reference proteome</keyword>
<dbReference type="InterPro" id="IPR027477">
    <property type="entry name" value="Succ_DH/fumarate_Rdtase_cat_sf"/>
</dbReference>
<dbReference type="EMBL" id="CAACVR010000012">
    <property type="protein sequence ID" value="VEU21555.1"/>
    <property type="molecule type" value="Genomic_DNA"/>
</dbReference>
<dbReference type="FunCoup" id="A0A448YKT3">
    <property type="interactions" value="67"/>
</dbReference>
<dbReference type="InterPro" id="IPR003953">
    <property type="entry name" value="FAD-dep_OxRdtase_2_FAD-bd"/>
</dbReference>
<dbReference type="GO" id="GO:0016156">
    <property type="term" value="F:fumarate reductase (NADH) activity"/>
    <property type="evidence" value="ECO:0007669"/>
    <property type="project" value="UniProtKB-EC"/>
</dbReference>
<sequence>MSSHAASKQVIVVGSGLAGLSAAHAVLQLGQKVTLLEMMPKYGGNSIKASSGINGAPTRFQPLPDDLFYQDTVKSSGVIYQQSDANRKAEREALMKTLVDNSQSAIYWLTDRFGVDLAAVAQLGGHSRPRTHRGTGKLPPGFAIVSQLWKDLETKYSQQATLRTHCRVTRLLTDSKGVVGVEFEDLESDSKLETLYGPVVFAVGGFAGDTTGLITKYRPDLVNFPSTNTARPQSIGLLEDIGGQLMDMESIQVHPSGFVSPEEPLSRDKFLAAELLRGEGGILLDSKGKRFVNEMLRRDQVTDAIFKYCDEEKNDDIRQWKVWLVLDEGSTNKIGSNIGFYQFKKLLAKKKISDFADEIPNIKESIKKYAQEVSDKKDTDFGRTAFGGWTLKPEEVTDDTEIIAGRITPVLHFTMGGVKINPEAQFLNTENQPIKGIWGAGEITSGVHSSNRLGGSSLLECVVFGRIAGSHAASSLKSHF</sequence>
<dbReference type="PANTHER" id="PTHR43400:SF12">
    <property type="entry name" value="FUMARATE REDUCTASE"/>
    <property type="match status" value="1"/>
</dbReference>
<reference evidence="6 7" key="1">
    <citation type="submission" date="2018-12" db="EMBL/GenBank/DDBJ databases">
        <authorList>
            <person name="Tiukova I."/>
            <person name="Dainat J."/>
        </authorList>
    </citation>
    <scope>NUCLEOTIDE SEQUENCE [LARGE SCALE GENOMIC DNA]</scope>
</reference>
<feature type="domain" description="FAD-dependent oxidoreductase 2 FAD-binding" evidence="5">
    <location>
        <begin position="10"/>
        <end position="458"/>
    </location>
</feature>
<dbReference type="EC" id="1.3.1.6" evidence="4"/>